<sequence length="228" mass="24121">MLEYPVSHLLEVRDVRKVYGEGEGATHALCNVNLTVDDGEFVAIMGPSGSGKSTLLSTLGGLQSPTSGKVLADSLDIYGLTTDGRSDFRREYLGFVFQSFHLVNYLSVLENVMLSLAVSALSKGEKRARAHETLARVGLADKAEKLPEMLSGGEQERVAIARAIVNEPPILLADEPTGNLDSVNTGAVLALLAELNATGQTVVMVTHSHRAAQAASRTITMADGCVVG</sequence>
<dbReference type="SMART" id="SM00382">
    <property type="entry name" value="AAA"/>
    <property type="match status" value="1"/>
</dbReference>
<gene>
    <name evidence="5" type="ORF">DSLASN_45090</name>
</gene>
<keyword evidence="6" id="KW-1185">Reference proteome</keyword>
<dbReference type="SUPFAM" id="SSF52540">
    <property type="entry name" value="P-loop containing nucleoside triphosphate hydrolases"/>
    <property type="match status" value="1"/>
</dbReference>
<proteinExistence type="predicted"/>
<evidence type="ECO:0000313" key="6">
    <source>
        <dbReference type="Proteomes" id="UP001320148"/>
    </source>
</evidence>
<dbReference type="Gene3D" id="3.40.50.300">
    <property type="entry name" value="P-loop containing nucleotide triphosphate hydrolases"/>
    <property type="match status" value="1"/>
</dbReference>
<dbReference type="InterPro" id="IPR003593">
    <property type="entry name" value="AAA+_ATPase"/>
</dbReference>
<keyword evidence="3 5" id="KW-0067">ATP-binding</keyword>
<name>A0ABN6F8V9_9BACT</name>
<dbReference type="InterPro" id="IPR027417">
    <property type="entry name" value="P-loop_NTPase"/>
</dbReference>
<evidence type="ECO:0000259" key="4">
    <source>
        <dbReference type="PROSITE" id="PS50893"/>
    </source>
</evidence>
<evidence type="ECO:0000256" key="3">
    <source>
        <dbReference type="ARBA" id="ARBA00022840"/>
    </source>
</evidence>
<dbReference type="CDD" id="cd03255">
    <property type="entry name" value="ABC_MJ0796_LolCDE_FtsE"/>
    <property type="match status" value="1"/>
</dbReference>
<dbReference type="InterPro" id="IPR003439">
    <property type="entry name" value="ABC_transporter-like_ATP-bd"/>
</dbReference>
<dbReference type="PANTHER" id="PTHR24220">
    <property type="entry name" value="IMPORT ATP-BINDING PROTEIN"/>
    <property type="match status" value="1"/>
</dbReference>
<feature type="domain" description="ABC transporter" evidence="4">
    <location>
        <begin position="10"/>
        <end position="227"/>
    </location>
</feature>
<dbReference type="Pfam" id="PF00005">
    <property type="entry name" value="ABC_tran"/>
    <property type="match status" value="1"/>
</dbReference>
<organism evidence="5 6">
    <name type="scientific">Desulfoluna limicola</name>
    <dbReference type="NCBI Taxonomy" id="2810562"/>
    <lineage>
        <taxon>Bacteria</taxon>
        <taxon>Pseudomonadati</taxon>
        <taxon>Thermodesulfobacteriota</taxon>
        <taxon>Desulfobacteria</taxon>
        <taxon>Desulfobacterales</taxon>
        <taxon>Desulfolunaceae</taxon>
        <taxon>Desulfoluna</taxon>
    </lineage>
</organism>
<evidence type="ECO:0000256" key="1">
    <source>
        <dbReference type="ARBA" id="ARBA00022448"/>
    </source>
</evidence>
<dbReference type="PANTHER" id="PTHR24220:SF86">
    <property type="entry name" value="ABC TRANSPORTER ABCH.1"/>
    <property type="match status" value="1"/>
</dbReference>
<protein>
    <submittedName>
        <fullName evidence="5">ABC transporter ATP-binding protein</fullName>
    </submittedName>
</protein>
<keyword evidence="2" id="KW-0547">Nucleotide-binding</keyword>
<dbReference type="PROSITE" id="PS50893">
    <property type="entry name" value="ABC_TRANSPORTER_2"/>
    <property type="match status" value="1"/>
</dbReference>
<evidence type="ECO:0000313" key="5">
    <source>
        <dbReference type="EMBL" id="BCS98877.1"/>
    </source>
</evidence>
<reference evidence="5 6" key="1">
    <citation type="submission" date="2021-02" db="EMBL/GenBank/DDBJ databases">
        <title>Complete genome of Desulfoluna sp. strain ASN36.</title>
        <authorList>
            <person name="Takahashi A."/>
            <person name="Kojima H."/>
            <person name="Fukui M."/>
        </authorList>
    </citation>
    <scope>NUCLEOTIDE SEQUENCE [LARGE SCALE GENOMIC DNA]</scope>
    <source>
        <strain evidence="5 6">ASN36</strain>
    </source>
</reference>
<evidence type="ECO:0000256" key="2">
    <source>
        <dbReference type="ARBA" id="ARBA00022741"/>
    </source>
</evidence>
<dbReference type="RefSeq" id="WP_236890244.1">
    <property type="nucleotide sequence ID" value="NZ_AP024488.1"/>
</dbReference>
<dbReference type="Proteomes" id="UP001320148">
    <property type="component" value="Chromosome"/>
</dbReference>
<keyword evidence="1" id="KW-0813">Transport</keyword>
<dbReference type="InterPro" id="IPR015854">
    <property type="entry name" value="ABC_transpr_LolD-like"/>
</dbReference>
<dbReference type="GO" id="GO:0005524">
    <property type="term" value="F:ATP binding"/>
    <property type="evidence" value="ECO:0007669"/>
    <property type="project" value="UniProtKB-KW"/>
</dbReference>
<accession>A0ABN6F8V9</accession>
<dbReference type="InterPro" id="IPR017911">
    <property type="entry name" value="MacB-like_ATP-bd"/>
</dbReference>
<dbReference type="EMBL" id="AP024488">
    <property type="protein sequence ID" value="BCS98877.1"/>
    <property type="molecule type" value="Genomic_DNA"/>
</dbReference>